<name>A0A9Q0RTH0_BLOTA</name>
<evidence type="ECO:0008006" key="4">
    <source>
        <dbReference type="Google" id="ProtNLM"/>
    </source>
</evidence>
<evidence type="ECO:0000313" key="2">
    <source>
        <dbReference type="EMBL" id="KAJ6225730.1"/>
    </source>
</evidence>
<dbReference type="Proteomes" id="UP001142055">
    <property type="component" value="Chromosome 1"/>
</dbReference>
<reference evidence="2" key="1">
    <citation type="submission" date="2022-12" db="EMBL/GenBank/DDBJ databases">
        <title>Genome assemblies of Blomia tropicalis.</title>
        <authorList>
            <person name="Cui Y."/>
        </authorList>
    </citation>
    <scope>NUCLEOTIDE SEQUENCE</scope>
    <source>
        <tissue evidence="2">Adult mites</tissue>
    </source>
</reference>
<evidence type="ECO:0000313" key="3">
    <source>
        <dbReference type="Proteomes" id="UP001142055"/>
    </source>
</evidence>
<keyword evidence="3" id="KW-1185">Reference proteome</keyword>
<organism evidence="2 3">
    <name type="scientific">Blomia tropicalis</name>
    <name type="common">Mite</name>
    <dbReference type="NCBI Taxonomy" id="40697"/>
    <lineage>
        <taxon>Eukaryota</taxon>
        <taxon>Metazoa</taxon>
        <taxon>Ecdysozoa</taxon>
        <taxon>Arthropoda</taxon>
        <taxon>Chelicerata</taxon>
        <taxon>Arachnida</taxon>
        <taxon>Acari</taxon>
        <taxon>Acariformes</taxon>
        <taxon>Sarcoptiformes</taxon>
        <taxon>Astigmata</taxon>
        <taxon>Glycyphagoidea</taxon>
        <taxon>Echimyopodidae</taxon>
        <taxon>Blomia</taxon>
    </lineage>
</organism>
<feature type="chain" id="PRO_5040399684" description="Secreted protein" evidence="1">
    <location>
        <begin position="30"/>
        <end position="131"/>
    </location>
</feature>
<accession>A0A9Q0RTH0</accession>
<evidence type="ECO:0000256" key="1">
    <source>
        <dbReference type="SAM" id="SignalP"/>
    </source>
</evidence>
<keyword evidence="1" id="KW-0732">Signal</keyword>
<feature type="signal peptide" evidence="1">
    <location>
        <begin position="1"/>
        <end position="29"/>
    </location>
</feature>
<dbReference type="AlphaFoldDB" id="A0A9Q0RTH0"/>
<sequence>MKCTNTSNGNKLLCKLIIILSLMLYTCRCTTIGHTLDHGDDGGETMQTNVRVKRCFGTIFGGTSGGLTGSTGTGINGQTISGVQQLRSPRMFKQSLQNLFGIFGPSTFSNRLFPTFSNYGSSFGRLVPQSN</sequence>
<protein>
    <recommendedName>
        <fullName evidence="4">Secreted protein</fullName>
    </recommendedName>
</protein>
<comment type="caution">
    <text evidence="2">The sequence shown here is derived from an EMBL/GenBank/DDBJ whole genome shotgun (WGS) entry which is preliminary data.</text>
</comment>
<dbReference type="EMBL" id="JAPWDV010000001">
    <property type="protein sequence ID" value="KAJ6225730.1"/>
    <property type="molecule type" value="Genomic_DNA"/>
</dbReference>
<proteinExistence type="predicted"/>
<gene>
    <name evidence="2" type="ORF">RDWZM_004275</name>
</gene>